<comment type="caution">
    <text evidence="1">The sequence shown here is derived from an EMBL/GenBank/DDBJ whole genome shotgun (WGS) entry which is preliminary data.</text>
</comment>
<organism evidence="1 2">
    <name type="scientific">Mycena chlorophos</name>
    <name type="common">Agaric fungus</name>
    <name type="synonym">Agaricus chlorophos</name>
    <dbReference type="NCBI Taxonomy" id="658473"/>
    <lineage>
        <taxon>Eukaryota</taxon>
        <taxon>Fungi</taxon>
        <taxon>Dikarya</taxon>
        <taxon>Basidiomycota</taxon>
        <taxon>Agaricomycotina</taxon>
        <taxon>Agaricomycetes</taxon>
        <taxon>Agaricomycetidae</taxon>
        <taxon>Agaricales</taxon>
        <taxon>Marasmiineae</taxon>
        <taxon>Mycenaceae</taxon>
        <taxon>Mycena</taxon>
    </lineage>
</organism>
<dbReference type="AlphaFoldDB" id="A0A8H6W2L9"/>
<dbReference type="OrthoDB" id="3598281at2759"/>
<reference evidence="1" key="1">
    <citation type="submission" date="2020-05" db="EMBL/GenBank/DDBJ databases">
        <title>Mycena genomes resolve the evolution of fungal bioluminescence.</title>
        <authorList>
            <person name="Tsai I.J."/>
        </authorList>
    </citation>
    <scope>NUCLEOTIDE SEQUENCE</scope>
    <source>
        <strain evidence="1">110903Hualien_Pintung</strain>
    </source>
</reference>
<dbReference type="PANTHER" id="PTHR36681:SF3">
    <property type="entry name" value="NUCLEAR GTPASE, GERMINAL CENTER-ASSOCIATED, TANDEM DUPLICATE 3"/>
    <property type="match status" value="1"/>
</dbReference>
<evidence type="ECO:0000313" key="1">
    <source>
        <dbReference type="EMBL" id="KAF7302702.1"/>
    </source>
</evidence>
<accession>A0A8H6W2L9</accession>
<keyword evidence="2" id="KW-1185">Reference proteome</keyword>
<name>A0A8H6W2L9_MYCCL</name>
<dbReference type="EMBL" id="JACAZE010000012">
    <property type="protein sequence ID" value="KAF7302702.1"/>
    <property type="molecule type" value="Genomic_DNA"/>
</dbReference>
<dbReference type="Proteomes" id="UP000613580">
    <property type="component" value="Unassembled WGS sequence"/>
</dbReference>
<protein>
    <submittedName>
        <fullName evidence="1">Uncharacterized protein</fullName>
    </submittedName>
</protein>
<gene>
    <name evidence="1" type="ORF">HMN09_00905000</name>
</gene>
<proteinExistence type="predicted"/>
<sequence>MYLAASTNGSYWPIVGRATISGRLPILAAGYIFVDLPGHGDINDSRNIIGQEYLRCNRSSSRGFLVVRSARAMTDPEVDQFVKDNLKEQVLDGRTSMAIAITGSDTSIHENDITLNEKESAEMNALNADMMTISRNGRSGNNMHLLQELGRRKRQLLISARNRQNADGIHAKYDALCQQMMKDPAKRIPLRVFCVASNDYLAMQPDSLEMPEVFRNPEETGIPAILAYLLHDREASGLRIYERGVQKLSSIIEDISSQLFGDYGLLSRDVKQAARLCIVKTEQKIGRIVASCFAELASKMNGWKAQFNAAVDQGERAALQVLTDCFASSSINKFQSFKVTMKHHGVHPHRPININYTLTRSLIHPFDCAWAGIFNTDIPHLLTELGKDIAREAIAAENQIVELVRQQSHDPYQELASARKSLDLRGYVSEVVDSAYTTKNRTQREERHRLSELLQTRLKEDYAAAARITGEGALERMKAALLRAVEDSGASLFGAIKDYFSQTVDACIGRMRKQFDEAVLEIPTRLRLTLIDKVDLTEEHRDMRTVMLNTTGEIGPRLRRIEAELNERRLQLNIKREKC</sequence>
<evidence type="ECO:0000313" key="2">
    <source>
        <dbReference type="Proteomes" id="UP000613580"/>
    </source>
</evidence>
<dbReference type="PANTHER" id="PTHR36681">
    <property type="entry name" value="NUCLEAR GTPASE, GERMINAL CENTER-ASSOCIATED, TANDEM DUPLICATE 3"/>
    <property type="match status" value="1"/>
</dbReference>